<feature type="region of interest" description="Disordered" evidence="1">
    <location>
        <begin position="29"/>
        <end position="54"/>
    </location>
</feature>
<dbReference type="Proteomes" id="UP000484164">
    <property type="component" value="Unassembled WGS sequence"/>
</dbReference>
<accession>A0A6L3ZCY4</accession>
<name>A0A6L3ZCY4_9FLAO</name>
<evidence type="ECO:0000256" key="1">
    <source>
        <dbReference type="SAM" id="MobiDB-lite"/>
    </source>
</evidence>
<evidence type="ECO:0000313" key="3">
    <source>
        <dbReference type="Proteomes" id="UP000484164"/>
    </source>
</evidence>
<dbReference type="InterPro" id="IPR003795">
    <property type="entry name" value="DUF192"/>
</dbReference>
<dbReference type="OrthoDB" id="5526466at2"/>
<dbReference type="PANTHER" id="PTHR37953:SF1">
    <property type="entry name" value="UPF0127 PROTEIN MJ1496"/>
    <property type="match status" value="1"/>
</dbReference>
<organism evidence="2 3">
    <name type="scientific">Phaeocystidibacter marisrubri</name>
    <dbReference type="NCBI Taxonomy" id="1577780"/>
    <lineage>
        <taxon>Bacteria</taxon>
        <taxon>Pseudomonadati</taxon>
        <taxon>Bacteroidota</taxon>
        <taxon>Flavobacteriia</taxon>
        <taxon>Flavobacteriales</taxon>
        <taxon>Phaeocystidibacteraceae</taxon>
        <taxon>Phaeocystidibacter</taxon>
    </lineage>
</organism>
<gene>
    <name evidence="2" type="ORF">F8C82_08460</name>
</gene>
<reference evidence="2 3" key="1">
    <citation type="submission" date="2019-10" db="EMBL/GenBank/DDBJ databases">
        <title>Genome sequence of Phaeocystidibacter marisrubri JCM30614 (type strain).</title>
        <authorList>
            <person name="Bowman J.P."/>
        </authorList>
    </citation>
    <scope>NUCLEOTIDE SEQUENCE [LARGE SCALE GENOMIC DNA]</scope>
    <source>
        <strain evidence="2 3">JCM 30614</strain>
    </source>
</reference>
<dbReference type="Pfam" id="PF02643">
    <property type="entry name" value="DUF192"/>
    <property type="match status" value="1"/>
</dbReference>
<evidence type="ECO:0000313" key="2">
    <source>
        <dbReference type="EMBL" id="KAB2815721.1"/>
    </source>
</evidence>
<dbReference type="AlphaFoldDB" id="A0A6L3ZCY4"/>
<dbReference type="RefSeq" id="WP_151693151.1">
    <property type="nucleotide sequence ID" value="NZ_BMGX01000001.1"/>
</dbReference>
<proteinExistence type="predicted"/>
<comment type="caution">
    <text evidence="2">The sequence shown here is derived from an EMBL/GenBank/DDBJ whole genome shotgun (WGS) entry which is preliminary data.</text>
</comment>
<dbReference type="EMBL" id="WBVQ01000002">
    <property type="protein sequence ID" value="KAB2815721.1"/>
    <property type="molecule type" value="Genomic_DNA"/>
</dbReference>
<dbReference type="InterPro" id="IPR038695">
    <property type="entry name" value="Saro_0823-like_sf"/>
</dbReference>
<dbReference type="Gene3D" id="2.60.120.1140">
    <property type="entry name" value="Protein of unknown function DUF192"/>
    <property type="match status" value="1"/>
</dbReference>
<dbReference type="PANTHER" id="PTHR37953">
    <property type="entry name" value="UPF0127 PROTEIN MJ1496"/>
    <property type="match status" value="1"/>
</dbReference>
<sequence length="186" mass="20937">MQFARKFGVILVLAAMALFIVSQFGSCNRESAPTRNKDGNSGSGTSKSQPYEPKFREDGSVWITKAETGDTLVALPLEITRSEEERQYGMMYRRSFKPDFYGMLFPMGEERLQSFWMRNTYMGLDILYINNKREIVSMVNNAKPLSDAPLRSEAPASYVLELPAGYSLSHGVAVGDKVSWYDNSTN</sequence>
<protein>
    <submittedName>
        <fullName evidence="2">DUF192 domain-containing protein</fullName>
    </submittedName>
</protein>
<feature type="compositionally biased region" description="Polar residues" evidence="1">
    <location>
        <begin position="29"/>
        <end position="49"/>
    </location>
</feature>
<keyword evidence="3" id="KW-1185">Reference proteome</keyword>